<dbReference type="AlphaFoldDB" id="A0A3M8LBZ1"/>
<evidence type="ECO:0000259" key="1">
    <source>
        <dbReference type="Pfam" id="PF13338"/>
    </source>
</evidence>
<feature type="domain" description="AbiEi antitoxin N-terminal" evidence="1">
    <location>
        <begin position="54"/>
        <end position="98"/>
    </location>
</feature>
<evidence type="ECO:0000313" key="2">
    <source>
        <dbReference type="EMBL" id="RNE62184.1"/>
    </source>
</evidence>
<evidence type="ECO:0000313" key="3">
    <source>
        <dbReference type="Proteomes" id="UP000279859"/>
    </source>
</evidence>
<reference evidence="2 3" key="1">
    <citation type="submission" date="2018-11" db="EMBL/GenBank/DDBJ databases">
        <title>Cryobacterium sp. nov., isolated from rhizosphere soil of lettuce.</title>
        <authorList>
            <person name="Wang Y."/>
        </authorList>
    </citation>
    <scope>NUCLEOTIDE SEQUENCE [LARGE SCALE GENOMIC DNA]</scope>
    <source>
        <strain evidence="2 3">NEAU-85</strain>
    </source>
</reference>
<dbReference type="OrthoDB" id="5517693at2"/>
<accession>A0A3M8LBZ1</accession>
<sequence>MFTKRAGFGAPALFPKASPGLPSGCWWQVLPNFAAPVHPCRRTRESGGMDEDVVTQLSLRHGGLIPARDLLERGINAHAARRLVERGVLVRIRRGVYADASGWPHGTAKQAEVNHRLLVRAVARCAERPMLVSHMSAAALHGLPVIGGWPETVHVITADATGGSTSRYITSHRGVAPPQPVQIGELAVTSLERTLVDVATTSSFLAAVTMIDHALRVESERVEAAARRGLQLVPRLTRGSLLNELAAVDPRRGRKQAERAIAFANPLAANPGESLSRVRIFELGFEVPELQVSFPNIEGHDYWVDFYWRGIRKIGEFDGMVKYTRGAVLGDRDPVDVVVAEKLREDALRRRVNSFSRWIWDTAISPRKFYDFLVAEGVPRA</sequence>
<dbReference type="EMBL" id="RDSR01000013">
    <property type="protein sequence ID" value="RNE62184.1"/>
    <property type="molecule type" value="Genomic_DNA"/>
</dbReference>
<organism evidence="2 3">
    <name type="scientific">Cryobacterium tepidiphilum</name>
    <dbReference type="NCBI Taxonomy" id="2486026"/>
    <lineage>
        <taxon>Bacteria</taxon>
        <taxon>Bacillati</taxon>
        <taxon>Actinomycetota</taxon>
        <taxon>Actinomycetes</taxon>
        <taxon>Micrococcales</taxon>
        <taxon>Microbacteriaceae</taxon>
        <taxon>Cryobacterium</taxon>
    </lineage>
</organism>
<dbReference type="Proteomes" id="UP000279859">
    <property type="component" value="Unassembled WGS sequence"/>
</dbReference>
<comment type="caution">
    <text evidence="2">The sequence shown here is derived from an EMBL/GenBank/DDBJ whole genome shotgun (WGS) entry which is preliminary data.</text>
</comment>
<proteinExistence type="predicted"/>
<dbReference type="InterPro" id="IPR025159">
    <property type="entry name" value="AbiEi_N"/>
</dbReference>
<protein>
    <recommendedName>
        <fullName evidence="1">AbiEi antitoxin N-terminal domain-containing protein</fullName>
    </recommendedName>
</protein>
<dbReference type="Pfam" id="PF13338">
    <property type="entry name" value="AbiEi_4"/>
    <property type="match status" value="1"/>
</dbReference>
<dbReference type="RefSeq" id="WP_123045949.1">
    <property type="nucleotide sequence ID" value="NZ_RDSR01000013.1"/>
</dbReference>
<gene>
    <name evidence="2" type="ORF">EEJ31_08850</name>
</gene>
<name>A0A3M8LBZ1_9MICO</name>
<keyword evidence="3" id="KW-1185">Reference proteome</keyword>